<comment type="subcellular location">
    <subcellularLocation>
        <location evidence="1">Cell inner membrane</location>
        <topology evidence="1">Multi-pass membrane protein</topology>
    </subcellularLocation>
</comment>
<dbReference type="PANTHER" id="PTHR30012">
    <property type="entry name" value="GENERAL SECRETION PATHWAY PROTEIN"/>
    <property type="match status" value="1"/>
</dbReference>
<dbReference type="InterPro" id="IPR042094">
    <property type="entry name" value="T2SS_GspF_sf"/>
</dbReference>
<evidence type="ECO:0000256" key="5">
    <source>
        <dbReference type="ARBA" id="ARBA00022692"/>
    </source>
</evidence>
<dbReference type="PRINTS" id="PR00812">
    <property type="entry name" value="BCTERIALGSPF"/>
</dbReference>
<evidence type="ECO:0000256" key="8">
    <source>
        <dbReference type="SAM" id="Phobius"/>
    </source>
</evidence>
<comment type="similarity">
    <text evidence="2">Belongs to the GSP F family.</text>
</comment>
<evidence type="ECO:0000256" key="7">
    <source>
        <dbReference type="ARBA" id="ARBA00023136"/>
    </source>
</evidence>
<evidence type="ECO:0000256" key="2">
    <source>
        <dbReference type="ARBA" id="ARBA00005745"/>
    </source>
</evidence>
<keyword evidence="5 8" id="KW-0812">Transmembrane</keyword>
<proteinExistence type="inferred from homology"/>
<dbReference type="FunFam" id="1.20.81.30:FF:000001">
    <property type="entry name" value="Type II secretion system protein F"/>
    <property type="match status" value="2"/>
</dbReference>
<feature type="transmembrane region" description="Helical" evidence="8">
    <location>
        <begin position="171"/>
        <end position="194"/>
    </location>
</feature>
<protein>
    <submittedName>
        <fullName evidence="10">Type II secretion system protein GspF</fullName>
    </submittedName>
</protein>
<dbReference type="InterPro" id="IPR011850">
    <property type="entry name" value="T2SS_GspF"/>
</dbReference>
<evidence type="ECO:0000259" key="9">
    <source>
        <dbReference type="Pfam" id="PF00482"/>
    </source>
</evidence>
<dbReference type="PANTHER" id="PTHR30012:SF0">
    <property type="entry name" value="TYPE II SECRETION SYSTEM PROTEIN F-RELATED"/>
    <property type="match status" value="1"/>
</dbReference>
<dbReference type="GO" id="GO:0015628">
    <property type="term" value="P:protein secretion by the type II secretion system"/>
    <property type="evidence" value="ECO:0007669"/>
    <property type="project" value="InterPro"/>
</dbReference>
<keyword evidence="7 8" id="KW-0472">Membrane</keyword>
<dbReference type="EMBL" id="MABE01000069">
    <property type="protein sequence ID" value="OUS41406.1"/>
    <property type="molecule type" value="Genomic_DNA"/>
</dbReference>
<dbReference type="InterPro" id="IPR003004">
    <property type="entry name" value="GspF/PilC"/>
</dbReference>
<organism evidence="10 11">
    <name type="scientific">Oleispira antarctica</name>
    <dbReference type="NCBI Taxonomy" id="188908"/>
    <lineage>
        <taxon>Bacteria</taxon>
        <taxon>Pseudomonadati</taxon>
        <taxon>Pseudomonadota</taxon>
        <taxon>Gammaproteobacteria</taxon>
        <taxon>Oceanospirillales</taxon>
        <taxon>Oceanospirillaceae</taxon>
        <taxon>Oleispira</taxon>
    </lineage>
</organism>
<dbReference type="NCBIfam" id="TIGR02120">
    <property type="entry name" value="GspF"/>
    <property type="match status" value="1"/>
</dbReference>
<keyword evidence="6 8" id="KW-1133">Transmembrane helix</keyword>
<accession>A0A1Y5HVS0</accession>
<evidence type="ECO:0000256" key="3">
    <source>
        <dbReference type="ARBA" id="ARBA00022475"/>
    </source>
</evidence>
<dbReference type="Gene3D" id="1.20.81.30">
    <property type="entry name" value="Type II secretion system (T2SS), domain F"/>
    <property type="match status" value="2"/>
</dbReference>
<keyword evidence="3" id="KW-1003">Cell membrane</keyword>
<sequence>MAAFEYQALDSKGKQHKGVLEADSSRQIRQQLRDKGWMPLSVEPAIKKQSKSSGFSLFNRSPSLSVPDLALITRQLATLIAAGLPIDEALKAVSEQSEKQTVKSMVLSIRSKVLEGHTLADALKEFPRAFPHLYRATVSAGEHAGHLDGVLNKLADYTEAQQAAHTKIKLAAMYPIILGIVALGIVIGLLTYVVPDIVEVFVRNGQELPGLTQAMLDLSHLITDYGIIIAFLVFVSISGFAYALRNPKFKYRYHLFLLTAPGISGFTRSANTARYISTLAILTSSGVPLVEAMRIASQVVENLPIQAGVKEATVQVSEGGSLSKALTATGYFSPMMLHMIASGESSGELDDMLARTSAQQQATLEATIEALVKMFEPMMLLVMGGMVAMIVAAIMLPILELQNMVQ</sequence>
<dbReference type="GO" id="GO:0015627">
    <property type="term" value="C:type II protein secretion system complex"/>
    <property type="evidence" value="ECO:0007669"/>
    <property type="project" value="InterPro"/>
</dbReference>
<feature type="transmembrane region" description="Helical" evidence="8">
    <location>
        <begin position="225"/>
        <end position="244"/>
    </location>
</feature>
<reference evidence="11" key="1">
    <citation type="journal article" date="2017" name="Proc. Natl. Acad. Sci. U.S.A.">
        <title>Simulation of Deepwater Horizon oil plume reveals substrate specialization within a complex community of hydrocarbon degraders.</title>
        <authorList>
            <person name="Hu P."/>
            <person name="Dubinsky E.A."/>
            <person name="Probst A.J."/>
            <person name="Wang J."/>
            <person name="Sieber C.M.K."/>
            <person name="Tom L.M."/>
            <person name="Gardinali P."/>
            <person name="Banfield J.F."/>
            <person name="Atlas R.M."/>
            <person name="Andersen G.L."/>
        </authorList>
    </citation>
    <scope>NUCLEOTIDE SEQUENCE [LARGE SCALE GENOMIC DNA]</scope>
</reference>
<dbReference type="Pfam" id="PF00482">
    <property type="entry name" value="T2SSF"/>
    <property type="match status" value="2"/>
</dbReference>
<comment type="caution">
    <text evidence="10">The sequence shown here is derived from an EMBL/GenBank/DDBJ whole genome shotgun (WGS) entry which is preliminary data.</text>
</comment>
<evidence type="ECO:0000256" key="4">
    <source>
        <dbReference type="ARBA" id="ARBA00022519"/>
    </source>
</evidence>
<name>A0A1Y5HVS0_OLEAN</name>
<evidence type="ECO:0000313" key="10">
    <source>
        <dbReference type="EMBL" id="OUS41406.1"/>
    </source>
</evidence>
<feature type="domain" description="Type II secretion system protein GspF" evidence="9">
    <location>
        <begin position="73"/>
        <end position="195"/>
    </location>
</feature>
<dbReference type="InterPro" id="IPR018076">
    <property type="entry name" value="T2SS_GspF_dom"/>
</dbReference>
<evidence type="ECO:0000256" key="6">
    <source>
        <dbReference type="ARBA" id="ARBA00022989"/>
    </source>
</evidence>
<evidence type="ECO:0000256" key="1">
    <source>
        <dbReference type="ARBA" id="ARBA00004429"/>
    </source>
</evidence>
<dbReference type="GO" id="GO:0005886">
    <property type="term" value="C:plasma membrane"/>
    <property type="evidence" value="ECO:0007669"/>
    <property type="project" value="UniProtKB-SubCell"/>
</dbReference>
<dbReference type="Proteomes" id="UP000227088">
    <property type="component" value="Unassembled WGS sequence"/>
</dbReference>
<keyword evidence="4" id="KW-0997">Cell inner membrane</keyword>
<dbReference type="AlphaFoldDB" id="A0A1Y5HVS0"/>
<evidence type="ECO:0000313" key="11">
    <source>
        <dbReference type="Proteomes" id="UP000227088"/>
    </source>
</evidence>
<feature type="transmembrane region" description="Helical" evidence="8">
    <location>
        <begin position="378"/>
        <end position="399"/>
    </location>
</feature>
<feature type="domain" description="Type II secretion system protein GspF" evidence="9">
    <location>
        <begin position="276"/>
        <end position="397"/>
    </location>
</feature>
<gene>
    <name evidence="10" type="ORF">A9R00_01125</name>
</gene>